<dbReference type="Proteomes" id="UP000295680">
    <property type="component" value="Unassembled WGS sequence"/>
</dbReference>
<feature type="compositionally biased region" description="Basic and acidic residues" evidence="1">
    <location>
        <begin position="257"/>
        <end position="273"/>
    </location>
</feature>
<sequence length="273" mass="29696">MLERPRGEPVVVRQGQRVPDARLGNYRRLYVVDMAPRGLSFTENAPSADPAFPFAVKVGFACQVTDPVAIVRDGVTDMTACLSPSMASIVRQVAVGFDVLDPASAEAAITHRLVTADSVPSLRLNNFTVRVAPIDSAEIISARRELRVQEMKRDAMRPVAGGDRTEILAQIMALMDGDPTPLLDREQEAKERHTQAILDMVGQVNGSTGPKRDYVASRIKEEAMNTFFPGSLTSGKRGGIRDRIERKSRAVVAGDSAEQKPNGDNDPPKSTED</sequence>
<feature type="compositionally biased region" description="Basic and acidic residues" evidence="1">
    <location>
        <begin position="239"/>
        <end position="248"/>
    </location>
</feature>
<protein>
    <submittedName>
        <fullName evidence="2">Uncharacterized protein</fullName>
    </submittedName>
</protein>
<feature type="region of interest" description="Disordered" evidence="1">
    <location>
        <begin position="230"/>
        <end position="273"/>
    </location>
</feature>
<evidence type="ECO:0000256" key="1">
    <source>
        <dbReference type="SAM" id="MobiDB-lite"/>
    </source>
</evidence>
<dbReference type="EMBL" id="SLWS01000015">
    <property type="protein sequence ID" value="TCO48918.1"/>
    <property type="molecule type" value="Genomic_DNA"/>
</dbReference>
<gene>
    <name evidence="2" type="ORF">EV192_115139</name>
</gene>
<name>A0A4R2IXA3_9PSEU</name>
<comment type="caution">
    <text evidence="2">The sequence shown here is derived from an EMBL/GenBank/DDBJ whole genome shotgun (WGS) entry which is preliminary data.</text>
</comment>
<proteinExistence type="predicted"/>
<evidence type="ECO:0000313" key="2">
    <source>
        <dbReference type="EMBL" id="TCO48918.1"/>
    </source>
</evidence>
<keyword evidence="3" id="KW-1185">Reference proteome</keyword>
<evidence type="ECO:0000313" key="3">
    <source>
        <dbReference type="Proteomes" id="UP000295680"/>
    </source>
</evidence>
<reference evidence="2 3" key="1">
    <citation type="submission" date="2019-03" db="EMBL/GenBank/DDBJ databases">
        <title>Genomic Encyclopedia of Type Strains, Phase IV (KMG-IV): sequencing the most valuable type-strain genomes for metagenomic binning, comparative biology and taxonomic classification.</title>
        <authorList>
            <person name="Goeker M."/>
        </authorList>
    </citation>
    <scope>NUCLEOTIDE SEQUENCE [LARGE SCALE GENOMIC DNA]</scope>
    <source>
        <strain evidence="2 3">DSM 45934</strain>
    </source>
</reference>
<dbReference type="AlphaFoldDB" id="A0A4R2IXA3"/>
<accession>A0A4R2IXA3</accession>
<organism evidence="2 3">
    <name type="scientific">Actinocrispum wychmicini</name>
    <dbReference type="NCBI Taxonomy" id="1213861"/>
    <lineage>
        <taxon>Bacteria</taxon>
        <taxon>Bacillati</taxon>
        <taxon>Actinomycetota</taxon>
        <taxon>Actinomycetes</taxon>
        <taxon>Pseudonocardiales</taxon>
        <taxon>Pseudonocardiaceae</taxon>
        <taxon>Actinocrispum</taxon>
    </lineage>
</organism>